<name>K0SY35_THAOC</name>
<organism evidence="2 3">
    <name type="scientific">Thalassiosira oceanica</name>
    <name type="common">Marine diatom</name>
    <dbReference type="NCBI Taxonomy" id="159749"/>
    <lineage>
        <taxon>Eukaryota</taxon>
        <taxon>Sar</taxon>
        <taxon>Stramenopiles</taxon>
        <taxon>Ochrophyta</taxon>
        <taxon>Bacillariophyta</taxon>
        <taxon>Coscinodiscophyceae</taxon>
        <taxon>Thalassiosirophycidae</taxon>
        <taxon>Thalassiosirales</taxon>
        <taxon>Thalassiosiraceae</taxon>
        <taxon>Thalassiosira</taxon>
    </lineage>
</organism>
<dbReference type="EMBL" id="AGNL01008749">
    <property type="protein sequence ID" value="EJK70290.1"/>
    <property type="molecule type" value="Genomic_DNA"/>
</dbReference>
<sequence length="322" mass="34417">MCFLLRLIRSTVDRRGEVLQAFRYPSMFSNDSESMSAWADSSSASMTRTPPSSPRRGTSPRPSPPGRRHMVEGERARVNRQQPLGDEHGCPGNIDSLESDTPYRGSFLTNADYVRRLLNERQGLLALISASAAMEKSSRCQSVGRSVDSGCRHLGAGDAGDETCDDADAAARAAAAPSAALPDVPHSPVPPPTPPPSPVQLTSAGGAPLRPTFALVAYNLRPPPPPPFLPCRIATISNIVRSSFPTFRRRSALLVAKRCLSSRPAAAFARTTALADVAVLRSFVRMNAEKISDTLAFVSPALALHQRFARDRPACCCSGGAP</sequence>
<evidence type="ECO:0000256" key="1">
    <source>
        <dbReference type="SAM" id="MobiDB-lite"/>
    </source>
</evidence>
<feature type="compositionally biased region" description="Low complexity" evidence="1">
    <location>
        <begin position="39"/>
        <end position="60"/>
    </location>
</feature>
<protein>
    <submittedName>
        <fullName evidence="2">Uncharacterized protein</fullName>
    </submittedName>
</protein>
<dbReference type="AlphaFoldDB" id="K0SY35"/>
<gene>
    <name evidence="2" type="ORF">THAOC_08362</name>
</gene>
<feature type="region of interest" description="Disordered" evidence="1">
    <location>
        <begin position="39"/>
        <end position="73"/>
    </location>
</feature>
<evidence type="ECO:0000313" key="3">
    <source>
        <dbReference type="Proteomes" id="UP000266841"/>
    </source>
</evidence>
<keyword evidence="3" id="KW-1185">Reference proteome</keyword>
<accession>K0SY35</accession>
<evidence type="ECO:0000313" key="2">
    <source>
        <dbReference type="EMBL" id="EJK70290.1"/>
    </source>
</evidence>
<dbReference type="Proteomes" id="UP000266841">
    <property type="component" value="Unassembled WGS sequence"/>
</dbReference>
<reference evidence="2 3" key="1">
    <citation type="journal article" date="2012" name="Genome Biol.">
        <title>Genome and low-iron response of an oceanic diatom adapted to chronic iron limitation.</title>
        <authorList>
            <person name="Lommer M."/>
            <person name="Specht M."/>
            <person name="Roy A.S."/>
            <person name="Kraemer L."/>
            <person name="Andreson R."/>
            <person name="Gutowska M.A."/>
            <person name="Wolf J."/>
            <person name="Bergner S.V."/>
            <person name="Schilhabel M.B."/>
            <person name="Klostermeier U.C."/>
            <person name="Beiko R.G."/>
            <person name="Rosenstiel P."/>
            <person name="Hippler M."/>
            <person name="Laroche J."/>
        </authorList>
    </citation>
    <scope>NUCLEOTIDE SEQUENCE [LARGE SCALE GENOMIC DNA]</scope>
    <source>
        <strain evidence="2 3">CCMP1005</strain>
    </source>
</reference>
<proteinExistence type="predicted"/>
<feature type="region of interest" description="Disordered" evidence="1">
    <location>
        <begin position="177"/>
        <end position="204"/>
    </location>
</feature>
<comment type="caution">
    <text evidence="2">The sequence shown here is derived from an EMBL/GenBank/DDBJ whole genome shotgun (WGS) entry which is preliminary data.</text>
</comment>
<feature type="compositionally biased region" description="Pro residues" evidence="1">
    <location>
        <begin position="185"/>
        <end position="198"/>
    </location>
</feature>